<organism evidence="2 3">
    <name type="scientific">Bradyrhizobium brasilense</name>
    <dbReference type="NCBI Taxonomy" id="1419277"/>
    <lineage>
        <taxon>Bacteria</taxon>
        <taxon>Pseudomonadati</taxon>
        <taxon>Pseudomonadota</taxon>
        <taxon>Alphaproteobacteria</taxon>
        <taxon>Hyphomicrobiales</taxon>
        <taxon>Nitrobacteraceae</taxon>
        <taxon>Bradyrhizobium</taxon>
    </lineage>
</organism>
<evidence type="ECO:0000256" key="1">
    <source>
        <dbReference type="SAM" id="MobiDB-lite"/>
    </source>
</evidence>
<dbReference type="EMBL" id="CP121646">
    <property type="protein sequence ID" value="WFU65828.1"/>
    <property type="molecule type" value="Genomic_DNA"/>
</dbReference>
<dbReference type="Proteomes" id="UP001221546">
    <property type="component" value="Chromosome"/>
</dbReference>
<evidence type="ECO:0000313" key="2">
    <source>
        <dbReference type="EMBL" id="WFU65828.1"/>
    </source>
</evidence>
<proteinExistence type="predicted"/>
<protein>
    <submittedName>
        <fullName evidence="2">Uncharacterized protein</fullName>
    </submittedName>
</protein>
<evidence type="ECO:0000313" key="3">
    <source>
        <dbReference type="Proteomes" id="UP001221546"/>
    </source>
</evidence>
<feature type="region of interest" description="Disordered" evidence="1">
    <location>
        <begin position="35"/>
        <end position="59"/>
    </location>
</feature>
<sequence length="59" mass="6691">MLVYRPTNLQIELERLRRSADDLLARANAALGLPKPDTFLGRSHHEPIPLPNERAFGIE</sequence>
<gene>
    <name evidence="2" type="ORF">QA636_10070</name>
</gene>
<accession>A0ABY8JL34</accession>
<dbReference type="RefSeq" id="WP_141340039.1">
    <property type="nucleotide sequence ID" value="NZ_CP121646.1"/>
</dbReference>
<name>A0ABY8JL34_9BRAD</name>
<keyword evidence="3" id="KW-1185">Reference proteome</keyword>
<reference evidence="2 3" key="1">
    <citation type="submission" date="2023-04" db="EMBL/GenBank/DDBJ databases">
        <title>Australian commercial rhizobial inoculants.</title>
        <authorList>
            <person name="Kohlmeier M.G."/>
            <person name="O'Hara G.W."/>
            <person name="Colombi E."/>
            <person name="Ramsay J.P."/>
            <person name="Terpolilli J."/>
        </authorList>
    </citation>
    <scope>NUCLEOTIDE SEQUENCE [LARGE SCALE GENOMIC DNA]</scope>
    <source>
        <strain evidence="2 3">CB627</strain>
    </source>
</reference>